<comment type="caution">
    <text evidence="3">The sequence shown here is derived from an EMBL/GenBank/DDBJ whole genome shotgun (WGS) entry which is preliminary data.</text>
</comment>
<dbReference type="Gene3D" id="3.30.70.1060">
    <property type="entry name" value="Dimeric alpha+beta barrel"/>
    <property type="match status" value="1"/>
</dbReference>
<dbReference type="Proteomes" id="UP000003009">
    <property type="component" value="Unassembled WGS sequence"/>
</dbReference>
<evidence type="ECO:0000313" key="4">
    <source>
        <dbReference type="Proteomes" id="UP000003009"/>
    </source>
</evidence>
<dbReference type="STRING" id="629741.GCWU000324_02418"/>
<protein>
    <recommendedName>
        <fullName evidence="2">YCII-related domain-containing protein</fullName>
    </recommendedName>
</protein>
<dbReference type="InterPro" id="IPR011008">
    <property type="entry name" value="Dimeric_a/b-barrel"/>
</dbReference>
<comment type="similarity">
    <text evidence="1">Belongs to the YciI family.</text>
</comment>
<organism evidence="3 4">
    <name type="scientific">Kingella oralis ATCC 51147</name>
    <dbReference type="NCBI Taxonomy" id="629741"/>
    <lineage>
        <taxon>Bacteria</taxon>
        <taxon>Pseudomonadati</taxon>
        <taxon>Pseudomonadota</taxon>
        <taxon>Betaproteobacteria</taxon>
        <taxon>Neisseriales</taxon>
        <taxon>Neisseriaceae</taxon>
        <taxon>Kingella</taxon>
    </lineage>
</organism>
<sequence>MRFQAAAPPNPFIGNRKMYLITITVNPDLSAEQHETLFPQHVEWFKKHFAAGTFLLTAPFTDTQAHQGMIFAQAESREALQAILAEDCYYPNHAQYDIREFAPKLIAANLPEFAGK</sequence>
<dbReference type="InterPro" id="IPR005545">
    <property type="entry name" value="YCII"/>
</dbReference>
<accession>C4GK44</accession>
<feature type="domain" description="YCII-related" evidence="2">
    <location>
        <begin position="19"/>
        <end position="101"/>
    </location>
</feature>
<dbReference type="Pfam" id="PF03795">
    <property type="entry name" value="YCII"/>
    <property type="match status" value="1"/>
</dbReference>
<evidence type="ECO:0000256" key="1">
    <source>
        <dbReference type="ARBA" id="ARBA00007689"/>
    </source>
</evidence>
<keyword evidence="4" id="KW-1185">Reference proteome</keyword>
<dbReference type="PANTHER" id="PTHR37828">
    <property type="entry name" value="GSR2449 PROTEIN"/>
    <property type="match status" value="1"/>
</dbReference>
<evidence type="ECO:0000259" key="2">
    <source>
        <dbReference type="Pfam" id="PF03795"/>
    </source>
</evidence>
<evidence type="ECO:0000313" key="3">
    <source>
        <dbReference type="EMBL" id="EEP68166.1"/>
    </source>
</evidence>
<proteinExistence type="inferred from homology"/>
<dbReference type="SUPFAM" id="SSF54909">
    <property type="entry name" value="Dimeric alpha+beta barrel"/>
    <property type="match status" value="1"/>
</dbReference>
<gene>
    <name evidence="3" type="ORF">GCWU000324_02418</name>
</gene>
<name>C4GK44_9NEIS</name>
<dbReference type="AlphaFoldDB" id="C4GK44"/>
<dbReference type="EMBL" id="ACJW02000003">
    <property type="protein sequence ID" value="EEP68166.1"/>
    <property type="molecule type" value="Genomic_DNA"/>
</dbReference>
<reference evidence="3" key="1">
    <citation type="submission" date="2009-04" db="EMBL/GenBank/DDBJ databases">
        <authorList>
            <person name="Weinstock G."/>
            <person name="Sodergren E."/>
            <person name="Clifton S."/>
            <person name="Fulton L."/>
            <person name="Fulton B."/>
            <person name="Courtney L."/>
            <person name="Fronick C."/>
            <person name="Harrison M."/>
            <person name="Strong C."/>
            <person name="Farmer C."/>
            <person name="Delahaunty K."/>
            <person name="Markovic C."/>
            <person name="Hall O."/>
            <person name="Minx P."/>
            <person name="Tomlinson C."/>
            <person name="Mitreva M."/>
            <person name="Nelson J."/>
            <person name="Hou S."/>
            <person name="Wollam A."/>
            <person name="Pepin K.H."/>
            <person name="Johnson M."/>
            <person name="Bhonagiri V."/>
            <person name="Nash W.E."/>
            <person name="Warren W."/>
            <person name="Chinwalla A."/>
            <person name="Mardis E.R."/>
            <person name="Wilson R.K."/>
        </authorList>
    </citation>
    <scope>NUCLEOTIDE SEQUENCE [LARGE SCALE GENOMIC DNA]</scope>
    <source>
        <strain evidence="3">ATCC 51147</strain>
    </source>
</reference>
<dbReference type="HOGENOM" id="CLU_110355_6_1_4"/>
<dbReference type="PANTHER" id="PTHR37828:SF1">
    <property type="entry name" value="YCII-RELATED DOMAIN-CONTAINING PROTEIN"/>
    <property type="match status" value="1"/>
</dbReference>